<evidence type="ECO:0000256" key="5">
    <source>
        <dbReference type="SAM" id="MobiDB-lite"/>
    </source>
</evidence>
<dbReference type="PANTHER" id="PTHR11088:SF89">
    <property type="entry name" value="TRNA DIMETHYLALLYLTRANSFERASE"/>
    <property type="match status" value="1"/>
</dbReference>
<name>A0AAV2IPC3_LYMST</name>
<proteinExistence type="inferred from homology"/>
<keyword evidence="2" id="KW-0808">Transferase</keyword>
<keyword evidence="7" id="KW-1185">Reference proteome</keyword>
<evidence type="ECO:0000313" key="6">
    <source>
        <dbReference type="EMBL" id="CAL1547642.1"/>
    </source>
</evidence>
<feature type="region of interest" description="Disordered" evidence="5">
    <location>
        <begin position="182"/>
        <end position="204"/>
    </location>
</feature>
<dbReference type="GO" id="GO:0005739">
    <property type="term" value="C:mitochondrion"/>
    <property type="evidence" value="ECO:0007669"/>
    <property type="project" value="TreeGrafter"/>
</dbReference>
<evidence type="ECO:0000256" key="3">
    <source>
        <dbReference type="ARBA" id="ARBA00022741"/>
    </source>
</evidence>
<keyword evidence="4" id="KW-0067">ATP-binding</keyword>
<gene>
    <name evidence="6" type="ORF">GSLYS_00020959001</name>
</gene>
<dbReference type="Proteomes" id="UP001497497">
    <property type="component" value="Unassembled WGS sequence"/>
</dbReference>
<evidence type="ECO:0000313" key="7">
    <source>
        <dbReference type="Proteomes" id="UP001497497"/>
    </source>
</evidence>
<dbReference type="AlphaFoldDB" id="A0AAV2IPC3"/>
<evidence type="ECO:0000256" key="2">
    <source>
        <dbReference type="ARBA" id="ARBA00022679"/>
    </source>
</evidence>
<dbReference type="Gene3D" id="1.10.20.140">
    <property type="match status" value="1"/>
</dbReference>
<dbReference type="PANTHER" id="PTHR11088">
    <property type="entry name" value="TRNA DIMETHYLALLYLTRANSFERASE"/>
    <property type="match status" value="1"/>
</dbReference>
<protein>
    <submittedName>
        <fullName evidence="6">Uncharacterized protein</fullName>
    </submittedName>
</protein>
<dbReference type="InterPro" id="IPR018022">
    <property type="entry name" value="IPT"/>
</dbReference>
<dbReference type="GO" id="GO:0005524">
    <property type="term" value="F:ATP binding"/>
    <property type="evidence" value="ECO:0007669"/>
    <property type="project" value="UniProtKB-KW"/>
</dbReference>
<evidence type="ECO:0000256" key="4">
    <source>
        <dbReference type="ARBA" id="ARBA00022840"/>
    </source>
</evidence>
<dbReference type="InterPro" id="IPR039657">
    <property type="entry name" value="Dimethylallyltransferase"/>
</dbReference>
<evidence type="ECO:0000256" key="1">
    <source>
        <dbReference type="ARBA" id="ARBA00005842"/>
    </source>
</evidence>
<comment type="similarity">
    <text evidence="1">Belongs to the IPP transferase family.</text>
</comment>
<reference evidence="6 7" key="1">
    <citation type="submission" date="2024-04" db="EMBL/GenBank/DDBJ databases">
        <authorList>
            <consortium name="Genoscope - CEA"/>
            <person name="William W."/>
        </authorList>
    </citation>
    <scope>NUCLEOTIDE SEQUENCE [LARGE SCALE GENOMIC DNA]</scope>
</reference>
<dbReference type="EMBL" id="CAXITT010001030">
    <property type="protein sequence ID" value="CAL1547642.1"/>
    <property type="molecule type" value="Genomic_DNA"/>
</dbReference>
<dbReference type="HAMAP" id="MF_00185">
    <property type="entry name" value="IPP_trans"/>
    <property type="match status" value="1"/>
</dbReference>
<comment type="caution">
    <text evidence="6">The sequence shown here is derived from an EMBL/GenBank/DDBJ whole genome shotgun (WGS) entry which is preliminary data.</text>
</comment>
<accession>A0AAV2IPC3</accession>
<dbReference type="InterPro" id="IPR027417">
    <property type="entry name" value="P-loop_NTPase"/>
</dbReference>
<sequence>MAARRLPIVVVLGATGAGKSKLAIEIAKFFGGEIISADSMQLYKGLDIITNKVTEEEQQECPHHMISCLEADHKHYNVVDFRDSALPLIDGLLKRRQLPVIVGGTNYYIESLLWDFLVSKKDYNFEEPEHPPHAKDDQLHVTTTITTSMMGLDKQSPISKYIPLQPTQDHMSAAVVHITDVPPPPGSTEAARDVPPLDTSPSDDLMQFTRSPAVSDHGVSAMSSCSQDLSPRRDKGVKQRLGSPTHDCTSYASEAGICSHSSVSSDDSDSDTHSNNHLCNNPMGDVTRGAKQINPPVTCPCHHCSRVNKFVISSPGLCNASTPCDTNSSSYTNMEIISPCDTKSSSYTNANVTSPCDTNSISYTNREVTSQCDTNSRHAANIANFKDDTVSLLKYLHSMSPTDLYSLLQQVDPVTASHLHPNNRRKIVRSLQVYYQSGRTLSSFLKDQHQGVSEAKSGPLRYPNPCILWVKCGVSELDRRLDDRVDVMIQRGLIAELDNFHKEVQRLEEKERTESCVDIGHDYSHGVLQMIGFKEFHDYLQLSPGQRDSELGKKQFDKGVFELKVATRRYARNQIKWIKNRFCARPGPDVPPVYCVDSTDLTQFDLAVKEAIDVVKAYIRGEDPNKEPERFSREVDSRLVRNICDICGGQVFIRSHEWIVHQKTKKHLHNVKLVKQRVNLLALLAAREQQLMAEHIPDGDLVDFKQEDGGL</sequence>
<feature type="region of interest" description="Disordered" evidence="5">
    <location>
        <begin position="216"/>
        <end position="247"/>
    </location>
</feature>
<dbReference type="Pfam" id="PF01715">
    <property type="entry name" value="IPPT"/>
    <property type="match status" value="2"/>
</dbReference>
<dbReference type="GO" id="GO:0052381">
    <property type="term" value="F:tRNA dimethylallyltransferase activity"/>
    <property type="evidence" value="ECO:0007669"/>
    <property type="project" value="InterPro"/>
</dbReference>
<keyword evidence="3" id="KW-0547">Nucleotide-binding</keyword>
<dbReference type="GO" id="GO:0006400">
    <property type="term" value="P:tRNA modification"/>
    <property type="evidence" value="ECO:0007669"/>
    <property type="project" value="TreeGrafter"/>
</dbReference>
<dbReference type="SUPFAM" id="SSF52540">
    <property type="entry name" value="P-loop containing nucleoside triphosphate hydrolases"/>
    <property type="match status" value="1"/>
</dbReference>
<organism evidence="6 7">
    <name type="scientific">Lymnaea stagnalis</name>
    <name type="common">Great pond snail</name>
    <name type="synonym">Helix stagnalis</name>
    <dbReference type="NCBI Taxonomy" id="6523"/>
    <lineage>
        <taxon>Eukaryota</taxon>
        <taxon>Metazoa</taxon>
        <taxon>Spiralia</taxon>
        <taxon>Lophotrochozoa</taxon>
        <taxon>Mollusca</taxon>
        <taxon>Gastropoda</taxon>
        <taxon>Heterobranchia</taxon>
        <taxon>Euthyneura</taxon>
        <taxon>Panpulmonata</taxon>
        <taxon>Hygrophila</taxon>
        <taxon>Lymnaeoidea</taxon>
        <taxon>Lymnaeidae</taxon>
        <taxon>Lymnaea</taxon>
    </lineage>
</organism>
<dbReference type="Gene3D" id="1.10.287.890">
    <property type="entry name" value="Crystal structure of tRNA isopentenylpyrophosphate transferase (bh2366) domain"/>
    <property type="match status" value="1"/>
</dbReference>
<dbReference type="Gene3D" id="3.40.50.300">
    <property type="entry name" value="P-loop containing nucleotide triphosphate hydrolases"/>
    <property type="match status" value="1"/>
</dbReference>